<comment type="caution">
    <text evidence="1">The sequence shown here is derived from an EMBL/GenBank/DDBJ whole genome shotgun (WGS) entry which is preliminary data.</text>
</comment>
<evidence type="ECO:0000313" key="1">
    <source>
        <dbReference type="EMBL" id="MBE1578531.1"/>
    </source>
</evidence>
<protein>
    <submittedName>
        <fullName evidence="1">Uncharacterized protein</fullName>
    </submittedName>
</protein>
<evidence type="ECO:0000313" key="2">
    <source>
        <dbReference type="Proteomes" id="UP000656548"/>
    </source>
</evidence>
<proteinExistence type="predicted"/>
<dbReference type="EMBL" id="JADBEJ010000005">
    <property type="protein sequence ID" value="MBE1578531.1"/>
    <property type="molecule type" value="Genomic_DNA"/>
</dbReference>
<name>A0ABR9LEM1_9PSEU</name>
<organism evidence="1 2">
    <name type="scientific">Amycolatopsis roodepoortensis</name>
    <dbReference type="NCBI Taxonomy" id="700274"/>
    <lineage>
        <taxon>Bacteria</taxon>
        <taxon>Bacillati</taxon>
        <taxon>Actinomycetota</taxon>
        <taxon>Actinomycetes</taxon>
        <taxon>Pseudonocardiales</taxon>
        <taxon>Pseudonocardiaceae</taxon>
        <taxon>Amycolatopsis</taxon>
    </lineage>
</organism>
<keyword evidence="2" id="KW-1185">Reference proteome</keyword>
<accession>A0ABR9LEM1</accession>
<gene>
    <name evidence="1" type="ORF">H4W30_005591</name>
</gene>
<sequence length="31" mass="3434">MGFRPLVITRAVQPGQAQHPAEVRYRVGLVS</sequence>
<dbReference type="Proteomes" id="UP000656548">
    <property type="component" value="Unassembled WGS sequence"/>
</dbReference>
<reference evidence="1 2" key="1">
    <citation type="submission" date="2020-10" db="EMBL/GenBank/DDBJ databases">
        <title>Sequencing the genomes of 1000 actinobacteria strains.</title>
        <authorList>
            <person name="Klenk H.-P."/>
        </authorList>
    </citation>
    <scope>NUCLEOTIDE SEQUENCE [LARGE SCALE GENOMIC DNA]</scope>
    <source>
        <strain evidence="1 2">DSM 46661</strain>
    </source>
</reference>